<name>A0A507B967_9PEZI</name>
<dbReference type="GeneID" id="41971329"/>
<dbReference type="GO" id="GO:0004672">
    <property type="term" value="F:protein kinase activity"/>
    <property type="evidence" value="ECO:0007669"/>
    <property type="project" value="InterPro"/>
</dbReference>
<feature type="region of interest" description="Disordered" evidence="1">
    <location>
        <begin position="416"/>
        <end position="447"/>
    </location>
</feature>
<comment type="caution">
    <text evidence="3">The sequence shown here is derived from an EMBL/GenBank/DDBJ whole genome shotgun (WGS) entry which is preliminary data.</text>
</comment>
<accession>A0A507B967</accession>
<proteinExistence type="predicted"/>
<gene>
    <name evidence="3" type="ORF">E0L32_003882</name>
</gene>
<dbReference type="OrthoDB" id="4062651at2759"/>
<evidence type="ECO:0000256" key="1">
    <source>
        <dbReference type="SAM" id="MobiDB-lite"/>
    </source>
</evidence>
<dbReference type="AlphaFoldDB" id="A0A507B967"/>
<dbReference type="InterPro" id="IPR011009">
    <property type="entry name" value="Kinase-like_dom_sf"/>
</dbReference>
<evidence type="ECO:0000259" key="2">
    <source>
        <dbReference type="PROSITE" id="PS50011"/>
    </source>
</evidence>
<dbReference type="Proteomes" id="UP000319257">
    <property type="component" value="Unassembled WGS sequence"/>
</dbReference>
<keyword evidence="4" id="KW-1185">Reference proteome</keyword>
<dbReference type="GO" id="GO:0005524">
    <property type="term" value="F:ATP binding"/>
    <property type="evidence" value="ECO:0007669"/>
    <property type="project" value="InterPro"/>
</dbReference>
<evidence type="ECO:0000313" key="3">
    <source>
        <dbReference type="EMBL" id="TPX16233.1"/>
    </source>
</evidence>
<dbReference type="Gene3D" id="1.10.510.10">
    <property type="entry name" value="Transferase(Phosphotransferase) domain 1"/>
    <property type="match status" value="1"/>
</dbReference>
<reference evidence="3 4" key="1">
    <citation type="submission" date="2019-06" db="EMBL/GenBank/DDBJ databases">
        <title>Draft genome sequence of the filamentous fungus Phialemoniopsis curvata isolated from diesel fuel.</title>
        <authorList>
            <person name="Varaljay V.A."/>
            <person name="Lyon W.J."/>
            <person name="Crouch A.L."/>
            <person name="Drake C.E."/>
            <person name="Hollomon J.M."/>
            <person name="Nadeau L.J."/>
            <person name="Nunn H.S."/>
            <person name="Stevenson B.S."/>
            <person name="Bojanowski C.L."/>
            <person name="Crookes-Goodson W.J."/>
        </authorList>
    </citation>
    <scope>NUCLEOTIDE SEQUENCE [LARGE SCALE GENOMIC DNA]</scope>
    <source>
        <strain evidence="3 4">D216</strain>
    </source>
</reference>
<feature type="compositionally biased region" description="Basic and acidic residues" evidence="1">
    <location>
        <begin position="432"/>
        <end position="447"/>
    </location>
</feature>
<protein>
    <recommendedName>
        <fullName evidence="2">Protein kinase domain-containing protein</fullName>
    </recommendedName>
</protein>
<feature type="domain" description="Protein kinase" evidence="2">
    <location>
        <begin position="111"/>
        <end position="447"/>
    </location>
</feature>
<sequence>MISDDFKYFCLSGDIPIGGPSTWHVVDWDQRRVVSVTMDGEQDDDSLAIRHFRRHASSLPLGIHRIYVSHTGEIICAYSDADNDPTYCVHYPFLHDIVVPEGIQTVHRDELEELDRLGPDVDLVSYPLSDRESAKKQVVFKYYFLYQYAQSSWKEMNLWMRLPRHPNIVPFDRIVIDELEDRVVGFTNLYIPSGNLEDSPPREFKLQWLQDLISVVDDLNLRYGIAHQDIAPRNLLVDESTDSIMIFDFNYAARINCPSPNEGESYEEERNDVKGVIFTLYEIITRDRSLREKPYEEQNLDDIESEWIKHPEVQLDHPIASYRLVLKEWREQRGVYLSKTRTGVLPDAIDWPVRPKLPPTTIFTMDEHGQPRSLIVDDWWYERRQDVLSKGGKVLNWERPPQGLFKQGLRVLSTGETIDSMPPERSTLLSSGKERVQSDRMGEMSRT</sequence>
<dbReference type="RefSeq" id="XP_030997944.1">
    <property type="nucleotide sequence ID" value="XM_031138230.1"/>
</dbReference>
<dbReference type="STRING" id="1093900.A0A507B967"/>
<dbReference type="InterPro" id="IPR000719">
    <property type="entry name" value="Prot_kinase_dom"/>
</dbReference>
<dbReference type="EMBL" id="SKBQ01000018">
    <property type="protein sequence ID" value="TPX16233.1"/>
    <property type="molecule type" value="Genomic_DNA"/>
</dbReference>
<dbReference type="SUPFAM" id="SSF56112">
    <property type="entry name" value="Protein kinase-like (PK-like)"/>
    <property type="match status" value="1"/>
</dbReference>
<evidence type="ECO:0000313" key="4">
    <source>
        <dbReference type="Proteomes" id="UP000319257"/>
    </source>
</evidence>
<dbReference type="InParanoid" id="A0A507B967"/>
<organism evidence="3 4">
    <name type="scientific">Thyridium curvatum</name>
    <dbReference type="NCBI Taxonomy" id="1093900"/>
    <lineage>
        <taxon>Eukaryota</taxon>
        <taxon>Fungi</taxon>
        <taxon>Dikarya</taxon>
        <taxon>Ascomycota</taxon>
        <taxon>Pezizomycotina</taxon>
        <taxon>Sordariomycetes</taxon>
        <taxon>Sordariomycetidae</taxon>
        <taxon>Thyridiales</taxon>
        <taxon>Thyridiaceae</taxon>
        <taxon>Thyridium</taxon>
    </lineage>
</organism>
<dbReference type="PROSITE" id="PS50011">
    <property type="entry name" value="PROTEIN_KINASE_DOM"/>
    <property type="match status" value="1"/>
</dbReference>